<sequence length="194" mass="20929">MNELQPENALKTTTAACRHPYIKPLAWFAACAVVAAAIASPMWASAGELPPANDPAASPIYGVKVPQGYRQWQFVAPALEAGELNELRAVLGNDVAMDAYKTDKTKPFPEGTVLVKLAWKHKPSPEFGTALVPGAPTTVQVMVKDSKRYAATGGWGFGRFIDGKPADLAQHQTCFACHAALVKDRDYVFTRFAP</sequence>
<name>A0ABQ2PJ12_9NEIS</name>
<keyword evidence="4" id="KW-1185">Reference proteome</keyword>
<dbReference type="Pfam" id="PF16694">
    <property type="entry name" value="Cytochrome_P460"/>
    <property type="match status" value="1"/>
</dbReference>
<dbReference type="CDD" id="cd20753">
    <property type="entry name" value="cyt_P460_Mc-like"/>
    <property type="match status" value="1"/>
</dbReference>
<feature type="domain" description="Cytochrome P460" evidence="2">
    <location>
        <begin position="66"/>
        <end position="190"/>
    </location>
</feature>
<feature type="transmembrane region" description="Helical" evidence="1">
    <location>
        <begin position="25"/>
        <end position="44"/>
    </location>
</feature>
<evidence type="ECO:0000256" key="1">
    <source>
        <dbReference type="SAM" id="Phobius"/>
    </source>
</evidence>
<dbReference type="Proteomes" id="UP000621859">
    <property type="component" value="Unassembled WGS sequence"/>
</dbReference>
<reference evidence="4" key="1">
    <citation type="journal article" date="2019" name="Int. J. Syst. Evol. Microbiol.">
        <title>The Global Catalogue of Microorganisms (GCM) 10K type strain sequencing project: providing services to taxonomists for standard genome sequencing and annotation.</title>
        <authorList>
            <consortium name="The Broad Institute Genomics Platform"/>
            <consortium name="The Broad Institute Genome Sequencing Center for Infectious Disease"/>
            <person name="Wu L."/>
            <person name="Ma J."/>
        </authorList>
    </citation>
    <scope>NUCLEOTIDE SEQUENCE [LARGE SCALE GENOMIC DNA]</scope>
    <source>
        <strain evidence="4">CGMCC 1.8860</strain>
    </source>
</reference>
<dbReference type="InterPro" id="IPR038142">
    <property type="entry name" value="Cytochrome_P460_sp"/>
</dbReference>
<organism evidence="3 4">
    <name type="scientific">Silvimonas amylolytica</name>
    <dbReference type="NCBI Taxonomy" id="449663"/>
    <lineage>
        <taxon>Bacteria</taxon>
        <taxon>Pseudomonadati</taxon>
        <taxon>Pseudomonadota</taxon>
        <taxon>Betaproteobacteria</taxon>
        <taxon>Neisseriales</taxon>
        <taxon>Chitinibacteraceae</taxon>
        <taxon>Silvimonas</taxon>
    </lineage>
</organism>
<evidence type="ECO:0000259" key="2">
    <source>
        <dbReference type="Pfam" id="PF16694"/>
    </source>
</evidence>
<dbReference type="Gene3D" id="3.50.70.20">
    <property type="entry name" value="Cytochrome P460"/>
    <property type="match status" value="1"/>
</dbReference>
<keyword evidence="1" id="KW-0812">Transmembrane</keyword>
<dbReference type="RefSeq" id="WP_229678767.1">
    <property type="nucleotide sequence ID" value="NZ_BMLY01000001.1"/>
</dbReference>
<protein>
    <recommendedName>
        <fullName evidence="2">Cytochrome P460 domain-containing protein</fullName>
    </recommendedName>
</protein>
<proteinExistence type="predicted"/>
<accession>A0ABQ2PJ12</accession>
<dbReference type="InterPro" id="IPR032033">
    <property type="entry name" value="Cytochrome_P460"/>
</dbReference>
<evidence type="ECO:0000313" key="3">
    <source>
        <dbReference type="EMBL" id="GGP25293.1"/>
    </source>
</evidence>
<gene>
    <name evidence="3" type="ORF">GCM10010971_11120</name>
</gene>
<comment type="caution">
    <text evidence="3">The sequence shown here is derived from an EMBL/GenBank/DDBJ whole genome shotgun (WGS) entry which is preliminary data.</text>
</comment>
<keyword evidence="1" id="KW-1133">Transmembrane helix</keyword>
<keyword evidence="1" id="KW-0472">Membrane</keyword>
<evidence type="ECO:0000313" key="4">
    <source>
        <dbReference type="Proteomes" id="UP000621859"/>
    </source>
</evidence>
<dbReference type="EMBL" id="BMLY01000001">
    <property type="protein sequence ID" value="GGP25293.1"/>
    <property type="molecule type" value="Genomic_DNA"/>
</dbReference>